<proteinExistence type="predicted"/>
<dbReference type="RefSeq" id="WP_047809834.1">
    <property type="nucleotide sequence ID" value="NZ_LDZY01000006.1"/>
</dbReference>
<evidence type="ECO:0000256" key="9">
    <source>
        <dbReference type="PROSITE-ProRule" id="PRU01091"/>
    </source>
</evidence>
<sequence>MTPKGKSVLVVEDDAKIRRLVKVYLEREGYEALEAEDGEEALKMFKQFDPCLLILDLMLPKLSGEEVCIIIRTELRSTVPIIMLSAKVEEAERIQGLKMGADDYVTKPFSPQELVTRVEVILRRTVQNCRKINYRGLTLKPLKGEIHYNGETLALTHHEFRLLYFFMSHPDQILTREQIVDELYPHQEKIVTERTVDVHVGKLREKLRYDGNHEIIETVRGMGYRFVAY</sequence>
<evidence type="ECO:0000256" key="1">
    <source>
        <dbReference type="ARBA" id="ARBA00018672"/>
    </source>
</evidence>
<evidence type="ECO:0000256" key="2">
    <source>
        <dbReference type="ARBA" id="ARBA00022553"/>
    </source>
</evidence>
<dbReference type="Gene3D" id="3.40.50.2300">
    <property type="match status" value="1"/>
</dbReference>
<dbReference type="InterPro" id="IPR036388">
    <property type="entry name" value="WH-like_DNA-bd_sf"/>
</dbReference>
<evidence type="ECO:0000256" key="4">
    <source>
        <dbReference type="ARBA" id="ARBA00023015"/>
    </source>
</evidence>
<reference evidence="12 13" key="1">
    <citation type="submission" date="2015-06" db="EMBL/GenBank/DDBJ databases">
        <title>Draft genome of the moderately acidophilic sulfate reducer Candidatus Desulfosporosinus acididurans strain M1.</title>
        <authorList>
            <person name="Poehlein A."/>
            <person name="Petzsch P."/>
            <person name="Johnson B.D."/>
            <person name="Schloemann M."/>
            <person name="Daniel R."/>
            <person name="Muehling M."/>
        </authorList>
    </citation>
    <scope>NUCLEOTIDE SEQUENCE [LARGE SCALE GENOMIC DNA]</scope>
    <source>
        <strain evidence="12 13">M1</strain>
    </source>
</reference>
<dbReference type="PROSITE" id="PS50110">
    <property type="entry name" value="RESPONSE_REGULATORY"/>
    <property type="match status" value="1"/>
</dbReference>
<feature type="domain" description="Response regulatory" evidence="10">
    <location>
        <begin position="7"/>
        <end position="122"/>
    </location>
</feature>
<keyword evidence="2 8" id="KW-0597">Phosphoprotein</keyword>
<keyword evidence="6" id="KW-0804">Transcription</keyword>
<evidence type="ECO:0000259" key="11">
    <source>
        <dbReference type="PROSITE" id="PS51755"/>
    </source>
</evidence>
<dbReference type="SMART" id="SM00448">
    <property type="entry name" value="REC"/>
    <property type="match status" value="1"/>
</dbReference>
<dbReference type="Gene3D" id="1.10.10.10">
    <property type="entry name" value="Winged helix-like DNA-binding domain superfamily/Winged helix DNA-binding domain"/>
    <property type="match status" value="1"/>
</dbReference>
<keyword evidence="4" id="KW-0805">Transcription regulation</keyword>
<evidence type="ECO:0000256" key="7">
    <source>
        <dbReference type="ARBA" id="ARBA00024867"/>
    </source>
</evidence>
<dbReference type="Gene3D" id="6.10.250.690">
    <property type="match status" value="1"/>
</dbReference>
<evidence type="ECO:0000313" key="12">
    <source>
        <dbReference type="EMBL" id="KLU65914.1"/>
    </source>
</evidence>
<dbReference type="SUPFAM" id="SSF52172">
    <property type="entry name" value="CheY-like"/>
    <property type="match status" value="1"/>
</dbReference>
<dbReference type="GO" id="GO:0032993">
    <property type="term" value="C:protein-DNA complex"/>
    <property type="evidence" value="ECO:0007669"/>
    <property type="project" value="TreeGrafter"/>
</dbReference>
<protein>
    <recommendedName>
        <fullName evidence="1">Stage 0 sporulation protein A homolog</fullName>
    </recommendedName>
</protein>
<dbReference type="PANTHER" id="PTHR48111:SF1">
    <property type="entry name" value="TWO-COMPONENT RESPONSE REGULATOR ORR33"/>
    <property type="match status" value="1"/>
</dbReference>
<dbReference type="Proteomes" id="UP000036356">
    <property type="component" value="Unassembled WGS sequence"/>
</dbReference>
<keyword evidence="13" id="KW-1185">Reference proteome</keyword>
<feature type="DNA-binding region" description="OmpR/PhoB-type" evidence="9">
    <location>
        <begin position="129"/>
        <end position="228"/>
    </location>
</feature>
<comment type="function">
    <text evidence="7">May play the central regulatory role in sporulation. It may be an element of the effector pathway responsible for the activation of sporulation genes in response to nutritional stress. Spo0A may act in concert with spo0H (a sigma factor) to control the expression of some genes that are critical to the sporulation process.</text>
</comment>
<feature type="modified residue" description="4-aspartylphosphate" evidence="8">
    <location>
        <position position="56"/>
    </location>
</feature>
<dbReference type="InterPro" id="IPR001867">
    <property type="entry name" value="OmpR/PhoB-type_DNA-bd"/>
</dbReference>
<dbReference type="InterPro" id="IPR011006">
    <property type="entry name" value="CheY-like_superfamily"/>
</dbReference>
<dbReference type="GO" id="GO:0000156">
    <property type="term" value="F:phosphorelay response regulator activity"/>
    <property type="evidence" value="ECO:0007669"/>
    <property type="project" value="TreeGrafter"/>
</dbReference>
<comment type="caution">
    <text evidence="12">The sequence shown here is derived from an EMBL/GenBank/DDBJ whole genome shotgun (WGS) entry which is preliminary data.</text>
</comment>
<dbReference type="GO" id="GO:0005829">
    <property type="term" value="C:cytosol"/>
    <property type="evidence" value="ECO:0007669"/>
    <property type="project" value="TreeGrafter"/>
</dbReference>
<dbReference type="SMART" id="SM00862">
    <property type="entry name" value="Trans_reg_C"/>
    <property type="match status" value="1"/>
</dbReference>
<dbReference type="PROSITE" id="PS51755">
    <property type="entry name" value="OMPR_PHOB"/>
    <property type="match status" value="1"/>
</dbReference>
<gene>
    <name evidence="12" type="primary">phoB</name>
    <name evidence="12" type="ORF">DEAC_c19530</name>
</gene>
<evidence type="ECO:0000259" key="10">
    <source>
        <dbReference type="PROSITE" id="PS50110"/>
    </source>
</evidence>
<keyword evidence="3" id="KW-0902">Two-component regulatory system</keyword>
<evidence type="ECO:0000256" key="3">
    <source>
        <dbReference type="ARBA" id="ARBA00023012"/>
    </source>
</evidence>
<dbReference type="AlphaFoldDB" id="A0A0J1FQY8"/>
<dbReference type="FunFam" id="3.40.50.2300:FF:000001">
    <property type="entry name" value="DNA-binding response regulator PhoB"/>
    <property type="match status" value="1"/>
</dbReference>
<name>A0A0J1FQY8_9FIRM</name>
<keyword evidence="5 9" id="KW-0238">DNA-binding</keyword>
<feature type="domain" description="OmpR/PhoB-type" evidence="11">
    <location>
        <begin position="129"/>
        <end position="228"/>
    </location>
</feature>
<evidence type="ECO:0000256" key="6">
    <source>
        <dbReference type="ARBA" id="ARBA00023163"/>
    </source>
</evidence>
<dbReference type="InterPro" id="IPR039420">
    <property type="entry name" value="WalR-like"/>
</dbReference>
<dbReference type="GO" id="GO:0006355">
    <property type="term" value="P:regulation of DNA-templated transcription"/>
    <property type="evidence" value="ECO:0007669"/>
    <property type="project" value="InterPro"/>
</dbReference>
<dbReference type="InterPro" id="IPR001789">
    <property type="entry name" value="Sig_transdc_resp-reg_receiver"/>
</dbReference>
<dbReference type="PATRIC" id="fig|476652.3.peg.2020"/>
<dbReference type="Pfam" id="PF00072">
    <property type="entry name" value="Response_reg"/>
    <property type="match status" value="1"/>
</dbReference>
<evidence type="ECO:0000256" key="5">
    <source>
        <dbReference type="ARBA" id="ARBA00023125"/>
    </source>
</evidence>
<dbReference type="EMBL" id="LDZY01000006">
    <property type="protein sequence ID" value="KLU65914.1"/>
    <property type="molecule type" value="Genomic_DNA"/>
</dbReference>
<dbReference type="Pfam" id="PF00486">
    <property type="entry name" value="Trans_reg_C"/>
    <property type="match status" value="1"/>
</dbReference>
<dbReference type="GO" id="GO:0000976">
    <property type="term" value="F:transcription cis-regulatory region binding"/>
    <property type="evidence" value="ECO:0007669"/>
    <property type="project" value="TreeGrafter"/>
</dbReference>
<dbReference type="STRING" id="476652.DEAC_c19530"/>
<dbReference type="CDD" id="cd00383">
    <property type="entry name" value="trans_reg_C"/>
    <property type="match status" value="1"/>
</dbReference>
<evidence type="ECO:0000256" key="8">
    <source>
        <dbReference type="PROSITE-ProRule" id="PRU00169"/>
    </source>
</evidence>
<dbReference type="PANTHER" id="PTHR48111">
    <property type="entry name" value="REGULATOR OF RPOS"/>
    <property type="match status" value="1"/>
</dbReference>
<accession>A0A0J1FQY8</accession>
<evidence type="ECO:0000313" key="13">
    <source>
        <dbReference type="Proteomes" id="UP000036356"/>
    </source>
</evidence>
<organism evidence="12 13">
    <name type="scientific">Desulfosporosinus acididurans</name>
    <dbReference type="NCBI Taxonomy" id="476652"/>
    <lineage>
        <taxon>Bacteria</taxon>
        <taxon>Bacillati</taxon>
        <taxon>Bacillota</taxon>
        <taxon>Clostridia</taxon>
        <taxon>Eubacteriales</taxon>
        <taxon>Desulfitobacteriaceae</taxon>
        <taxon>Desulfosporosinus</taxon>
    </lineage>
</organism>